<evidence type="ECO:0000313" key="2">
    <source>
        <dbReference type="EMBL" id="ROT35129.1"/>
    </source>
</evidence>
<name>A0A3N2PKV2_SODAK</name>
<proteinExistence type="predicted"/>
<protein>
    <submittedName>
        <fullName evidence="2">Uncharacterized protein</fullName>
    </submittedName>
</protein>
<feature type="region of interest" description="Disordered" evidence="1">
    <location>
        <begin position="119"/>
        <end position="190"/>
    </location>
</feature>
<reference evidence="2 3" key="1">
    <citation type="journal article" date="2018" name="Mol. Ecol.">
        <title>The obligate alkalophilic soda-lake fungus Sodiomyces alkalinus has shifted to a protein diet.</title>
        <authorList>
            <person name="Grum-Grzhimaylo A.A."/>
            <person name="Falkoski D.L."/>
            <person name="van den Heuvel J."/>
            <person name="Valero-Jimenez C.A."/>
            <person name="Min B."/>
            <person name="Choi I.G."/>
            <person name="Lipzen A."/>
            <person name="Daum C.G."/>
            <person name="Aanen D.K."/>
            <person name="Tsang A."/>
            <person name="Henrissat B."/>
            <person name="Bilanenko E.N."/>
            <person name="de Vries R.P."/>
            <person name="van Kan J.A.L."/>
            <person name="Grigoriev I.V."/>
            <person name="Debets A.J.M."/>
        </authorList>
    </citation>
    <scope>NUCLEOTIDE SEQUENCE [LARGE SCALE GENOMIC DNA]</scope>
    <source>
        <strain evidence="2 3">F11</strain>
    </source>
</reference>
<organism evidence="2 3">
    <name type="scientific">Sodiomyces alkalinus (strain CBS 110278 / VKM F-3762 / F11)</name>
    <name type="common">Alkaliphilic filamentous fungus</name>
    <dbReference type="NCBI Taxonomy" id="1314773"/>
    <lineage>
        <taxon>Eukaryota</taxon>
        <taxon>Fungi</taxon>
        <taxon>Dikarya</taxon>
        <taxon>Ascomycota</taxon>
        <taxon>Pezizomycotina</taxon>
        <taxon>Sordariomycetes</taxon>
        <taxon>Hypocreomycetidae</taxon>
        <taxon>Glomerellales</taxon>
        <taxon>Plectosphaerellaceae</taxon>
        <taxon>Sodiomyces</taxon>
    </lineage>
</organism>
<sequence>MLAHPNLDPIDMSPCYALPSELSRRDLENDMCGDEGRNSRIKSYLIRPLKQGQKSSAAHTRRHTAYVARWPKATDISPNTDLHPRPKREQTWTLVCTTAENLLNRGVPTRMKGAHRALGTSLRNQKPHANSHVRLSDPEAGDRQLILPDSEVGHASADRNISTGGPKPRRSHLSPTGAARHRPRPHFLIA</sequence>
<dbReference type="GeneID" id="39584162"/>
<evidence type="ECO:0000256" key="1">
    <source>
        <dbReference type="SAM" id="MobiDB-lite"/>
    </source>
</evidence>
<dbReference type="RefSeq" id="XP_028462935.1">
    <property type="nucleotide sequence ID" value="XM_028615685.1"/>
</dbReference>
<accession>A0A3N2PKV2</accession>
<evidence type="ECO:0000313" key="3">
    <source>
        <dbReference type="Proteomes" id="UP000272025"/>
    </source>
</evidence>
<dbReference type="Proteomes" id="UP000272025">
    <property type="component" value="Unassembled WGS sequence"/>
</dbReference>
<feature type="compositionally biased region" description="Basic residues" evidence="1">
    <location>
        <begin position="179"/>
        <end position="190"/>
    </location>
</feature>
<dbReference type="EMBL" id="ML119062">
    <property type="protein sequence ID" value="ROT35129.1"/>
    <property type="molecule type" value="Genomic_DNA"/>
</dbReference>
<dbReference type="AlphaFoldDB" id="A0A3N2PKV2"/>
<keyword evidence="3" id="KW-1185">Reference proteome</keyword>
<gene>
    <name evidence="2" type="ORF">SODALDRAFT_78016</name>
</gene>